<dbReference type="AlphaFoldDB" id="A0A644ZPR4"/>
<comment type="caution">
    <text evidence="8">The sequence shown here is derived from an EMBL/GenBank/DDBJ whole genome shotgun (WGS) entry which is preliminary data.</text>
</comment>
<dbReference type="PANTHER" id="PTHR35007:SF1">
    <property type="entry name" value="PILUS ASSEMBLY PROTEIN"/>
    <property type="match status" value="1"/>
</dbReference>
<dbReference type="Gene3D" id="1.20.81.30">
    <property type="entry name" value="Type II secretion system (T2SS), domain F"/>
    <property type="match status" value="1"/>
</dbReference>
<keyword evidence="4 6" id="KW-1133">Transmembrane helix</keyword>
<dbReference type="InterPro" id="IPR018076">
    <property type="entry name" value="T2SS_GspF_dom"/>
</dbReference>
<evidence type="ECO:0000256" key="3">
    <source>
        <dbReference type="ARBA" id="ARBA00022692"/>
    </source>
</evidence>
<dbReference type="Pfam" id="PF00482">
    <property type="entry name" value="T2SSF"/>
    <property type="match status" value="1"/>
</dbReference>
<gene>
    <name evidence="8" type="ORF">SDC9_89407</name>
</gene>
<accession>A0A644ZPR4</accession>
<feature type="transmembrane region" description="Helical" evidence="6">
    <location>
        <begin position="6"/>
        <end position="25"/>
    </location>
</feature>
<dbReference type="InterPro" id="IPR042094">
    <property type="entry name" value="T2SS_GspF_sf"/>
</dbReference>
<feature type="transmembrane region" description="Helical" evidence="6">
    <location>
        <begin position="94"/>
        <end position="112"/>
    </location>
</feature>
<dbReference type="PANTHER" id="PTHR35007">
    <property type="entry name" value="INTEGRAL MEMBRANE PROTEIN-RELATED"/>
    <property type="match status" value="1"/>
</dbReference>
<evidence type="ECO:0000256" key="4">
    <source>
        <dbReference type="ARBA" id="ARBA00022989"/>
    </source>
</evidence>
<feature type="transmembrane region" description="Helical" evidence="6">
    <location>
        <begin position="261"/>
        <end position="281"/>
    </location>
</feature>
<evidence type="ECO:0000259" key="7">
    <source>
        <dbReference type="Pfam" id="PF00482"/>
    </source>
</evidence>
<feature type="domain" description="Type II secretion system protein GspF" evidence="7">
    <location>
        <begin position="153"/>
        <end position="275"/>
    </location>
</feature>
<evidence type="ECO:0000256" key="1">
    <source>
        <dbReference type="ARBA" id="ARBA00004651"/>
    </source>
</evidence>
<feature type="transmembrane region" description="Helical" evidence="6">
    <location>
        <begin position="118"/>
        <end position="137"/>
    </location>
</feature>
<sequence>MLPIMLISVFITVLSATYGIYLIFFEHRHSVKERLSQTRQADVMASNEDVQVEKGNKLFVWLNKFNKDMEKSKYYLNVQSKLLQAYIKMKPLEFVKISLAAGLITGVLLHLITGNLLFLFIGFFVGYKIPEVILEIVRKKRVRKLNSQLPQALGLLANGLRAGYSFPQAMAVITKEMEAPIADEFGKVLRENAYGKPMEEALVDFSKRTDDEDLDMFITTLLIQMNVGGDLAEILDTISETIRERVKLRGEIRTLTAQNRMSAWVVGIMPFALALLTYKASPDQAFAFITNPIGMIMAIAAAVLMVIGVFALIKIVNIKV</sequence>
<name>A0A644ZPR4_9ZZZZ</name>
<proteinExistence type="predicted"/>
<evidence type="ECO:0000256" key="6">
    <source>
        <dbReference type="SAM" id="Phobius"/>
    </source>
</evidence>
<dbReference type="EMBL" id="VSSQ01009840">
    <property type="protein sequence ID" value="MPM42737.1"/>
    <property type="molecule type" value="Genomic_DNA"/>
</dbReference>
<reference evidence="8" key="1">
    <citation type="submission" date="2019-08" db="EMBL/GenBank/DDBJ databases">
        <authorList>
            <person name="Kucharzyk K."/>
            <person name="Murdoch R.W."/>
            <person name="Higgins S."/>
            <person name="Loffler F."/>
        </authorList>
    </citation>
    <scope>NUCLEOTIDE SEQUENCE</scope>
</reference>
<evidence type="ECO:0000313" key="8">
    <source>
        <dbReference type="EMBL" id="MPM42737.1"/>
    </source>
</evidence>
<keyword evidence="3 6" id="KW-0812">Transmembrane</keyword>
<feature type="transmembrane region" description="Helical" evidence="6">
    <location>
        <begin position="293"/>
        <end position="313"/>
    </location>
</feature>
<evidence type="ECO:0000256" key="2">
    <source>
        <dbReference type="ARBA" id="ARBA00022475"/>
    </source>
</evidence>
<dbReference type="GO" id="GO:0005886">
    <property type="term" value="C:plasma membrane"/>
    <property type="evidence" value="ECO:0007669"/>
    <property type="project" value="UniProtKB-SubCell"/>
</dbReference>
<protein>
    <recommendedName>
        <fullName evidence="7">Type II secretion system protein GspF domain-containing protein</fullName>
    </recommendedName>
</protein>
<organism evidence="8">
    <name type="scientific">bioreactor metagenome</name>
    <dbReference type="NCBI Taxonomy" id="1076179"/>
    <lineage>
        <taxon>unclassified sequences</taxon>
        <taxon>metagenomes</taxon>
        <taxon>ecological metagenomes</taxon>
    </lineage>
</organism>
<keyword evidence="2" id="KW-1003">Cell membrane</keyword>
<keyword evidence="5 6" id="KW-0472">Membrane</keyword>
<comment type="subcellular location">
    <subcellularLocation>
        <location evidence="1">Cell membrane</location>
        <topology evidence="1">Multi-pass membrane protein</topology>
    </subcellularLocation>
</comment>
<evidence type="ECO:0000256" key="5">
    <source>
        <dbReference type="ARBA" id="ARBA00023136"/>
    </source>
</evidence>